<dbReference type="PANTHER" id="PTHR23112:SF0">
    <property type="entry name" value="TRANSMEMBRANE PROTEIN 116"/>
    <property type="match status" value="1"/>
</dbReference>
<feature type="transmembrane region" description="Helical" evidence="6">
    <location>
        <begin position="287"/>
        <end position="305"/>
    </location>
</feature>
<reference evidence="7 8" key="1">
    <citation type="journal article" date="2021" name="Sci. Rep.">
        <title>The genome of the diatom Chaetoceros tenuissimus carries an ancient integrated fragment of an extant virus.</title>
        <authorList>
            <person name="Hongo Y."/>
            <person name="Kimura K."/>
            <person name="Takaki Y."/>
            <person name="Yoshida Y."/>
            <person name="Baba S."/>
            <person name="Kobayashi G."/>
            <person name="Nagasaki K."/>
            <person name="Hano T."/>
            <person name="Tomaru Y."/>
        </authorList>
    </citation>
    <scope>NUCLEOTIDE SEQUENCE [LARGE SCALE GENOMIC DNA]</scope>
    <source>
        <strain evidence="7 8">NIES-3715</strain>
    </source>
</reference>
<evidence type="ECO:0000256" key="4">
    <source>
        <dbReference type="ARBA" id="ARBA00023136"/>
    </source>
</evidence>
<keyword evidence="3 6" id="KW-1133">Transmembrane helix</keyword>
<feature type="transmembrane region" description="Helical" evidence="6">
    <location>
        <begin position="255"/>
        <end position="275"/>
    </location>
</feature>
<dbReference type="AlphaFoldDB" id="A0AAD3CU86"/>
<gene>
    <name evidence="7" type="ORF">CTEN210_08808</name>
</gene>
<dbReference type="GO" id="GO:0004930">
    <property type="term" value="F:G protein-coupled receptor activity"/>
    <property type="evidence" value="ECO:0007669"/>
    <property type="project" value="TreeGrafter"/>
</dbReference>
<proteinExistence type="predicted"/>
<evidence type="ECO:0000313" key="8">
    <source>
        <dbReference type="Proteomes" id="UP001054902"/>
    </source>
</evidence>
<feature type="region of interest" description="Disordered" evidence="5">
    <location>
        <begin position="94"/>
        <end position="143"/>
    </location>
</feature>
<protein>
    <submittedName>
        <fullName evidence="7">Uncharacterized protein</fullName>
    </submittedName>
</protein>
<dbReference type="Proteomes" id="UP001054902">
    <property type="component" value="Unassembled WGS sequence"/>
</dbReference>
<keyword evidence="8" id="KW-1185">Reference proteome</keyword>
<evidence type="ECO:0000256" key="2">
    <source>
        <dbReference type="ARBA" id="ARBA00022692"/>
    </source>
</evidence>
<keyword evidence="2 6" id="KW-0812">Transmembrane</keyword>
<dbReference type="EMBL" id="BLLK01000045">
    <property type="protein sequence ID" value="GFH52332.1"/>
    <property type="molecule type" value="Genomic_DNA"/>
</dbReference>
<evidence type="ECO:0000256" key="5">
    <source>
        <dbReference type="SAM" id="MobiDB-lite"/>
    </source>
</evidence>
<accession>A0AAD3CU86</accession>
<evidence type="ECO:0000313" key="7">
    <source>
        <dbReference type="EMBL" id="GFH52332.1"/>
    </source>
</evidence>
<dbReference type="PANTHER" id="PTHR23112">
    <property type="entry name" value="G PROTEIN-COUPLED RECEPTOR 157-RELATED"/>
    <property type="match status" value="1"/>
</dbReference>
<dbReference type="GO" id="GO:0007189">
    <property type="term" value="P:adenylate cyclase-activating G protein-coupled receptor signaling pathway"/>
    <property type="evidence" value="ECO:0007669"/>
    <property type="project" value="TreeGrafter"/>
</dbReference>
<keyword evidence="4 6" id="KW-0472">Membrane</keyword>
<comment type="subcellular location">
    <subcellularLocation>
        <location evidence="1">Membrane</location>
        <topology evidence="1">Multi-pass membrane protein</topology>
    </subcellularLocation>
</comment>
<evidence type="ECO:0000256" key="3">
    <source>
        <dbReference type="ARBA" id="ARBA00022989"/>
    </source>
</evidence>
<evidence type="ECO:0000256" key="6">
    <source>
        <dbReference type="SAM" id="Phobius"/>
    </source>
</evidence>
<organism evidence="7 8">
    <name type="scientific">Chaetoceros tenuissimus</name>
    <dbReference type="NCBI Taxonomy" id="426638"/>
    <lineage>
        <taxon>Eukaryota</taxon>
        <taxon>Sar</taxon>
        <taxon>Stramenopiles</taxon>
        <taxon>Ochrophyta</taxon>
        <taxon>Bacillariophyta</taxon>
        <taxon>Coscinodiscophyceae</taxon>
        <taxon>Chaetocerotophycidae</taxon>
        <taxon>Chaetocerotales</taxon>
        <taxon>Chaetocerotaceae</taxon>
        <taxon>Chaetoceros</taxon>
    </lineage>
</organism>
<dbReference type="GO" id="GO:0005886">
    <property type="term" value="C:plasma membrane"/>
    <property type="evidence" value="ECO:0007669"/>
    <property type="project" value="TreeGrafter"/>
</dbReference>
<evidence type="ECO:0000256" key="1">
    <source>
        <dbReference type="ARBA" id="ARBA00004141"/>
    </source>
</evidence>
<feature type="transmembrane region" description="Helical" evidence="6">
    <location>
        <begin position="43"/>
        <end position="67"/>
    </location>
</feature>
<feature type="compositionally biased region" description="Polar residues" evidence="5">
    <location>
        <begin position="99"/>
        <end position="111"/>
    </location>
</feature>
<sequence length="362" mass="40505">MVAYFTKSINPSEYGEMCTLSRAPYDCIYHDDIDCIRGDNVPILILGIYVINPLIGFFMLIVILGLFTKHVSDVERELEKTLEKRKLQALNRIEEENLKSSTTKQGPQMNNVEEGKQAGSERNGLGLPANAENNAKPFSADEDRDGIASMNKVSALNDDLFYTSDNDKKVDNQPNISGTYKKCYETVQFHMENSQEKLSEFEQKQAAEDTDEEEKTSLTTRAFVQSLLYVGVFMLTYSFPVVKGILGFLKVDSPIFLDFASAILVPLSGLFNILIYTRPKVQVVQEIVPDVSWFICFIVIIWYGGEIPPANEITSSKKSKIKKVSDGAVGNANAISIGKHSSIQEALAASRNFDEFRWECLA</sequence>
<comment type="caution">
    <text evidence="7">The sequence shown here is derived from an EMBL/GenBank/DDBJ whole genome shotgun (WGS) entry which is preliminary data.</text>
</comment>
<feature type="transmembrane region" description="Helical" evidence="6">
    <location>
        <begin position="227"/>
        <end position="249"/>
    </location>
</feature>
<name>A0AAD3CU86_9STRA</name>